<gene>
    <name evidence="1" type="ORF">LCGC14_0784300</name>
</gene>
<dbReference type="EMBL" id="LAZR01002042">
    <property type="protein sequence ID" value="KKN35377.1"/>
    <property type="molecule type" value="Genomic_DNA"/>
</dbReference>
<sequence>MNDEEVLDVRFDPNYCDRKVPRNVIRIQRSLDNHNNILIQFDYDGKEDDFIYMTVDIMDLMLALGKIFRRKIK</sequence>
<protein>
    <submittedName>
        <fullName evidence="1">Uncharacterized protein</fullName>
    </submittedName>
</protein>
<accession>A0A0F9QEC5</accession>
<name>A0A0F9QEC5_9ZZZZ</name>
<dbReference type="AlphaFoldDB" id="A0A0F9QEC5"/>
<reference evidence="1" key="1">
    <citation type="journal article" date="2015" name="Nature">
        <title>Complex archaea that bridge the gap between prokaryotes and eukaryotes.</title>
        <authorList>
            <person name="Spang A."/>
            <person name="Saw J.H."/>
            <person name="Jorgensen S.L."/>
            <person name="Zaremba-Niedzwiedzka K."/>
            <person name="Martijn J."/>
            <person name="Lind A.E."/>
            <person name="van Eijk R."/>
            <person name="Schleper C."/>
            <person name="Guy L."/>
            <person name="Ettema T.J."/>
        </authorList>
    </citation>
    <scope>NUCLEOTIDE SEQUENCE</scope>
</reference>
<evidence type="ECO:0000313" key="1">
    <source>
        <dbReference type="EMBL" id="KKN35377.1"/>
    </source>
</evidence>
<proteinExistence type="predicted"/>
<organism evidence="1">
    <name type="scientific">marine sediment metagenome</name>
    <dbReference type="NCBI Taxonomy" id="412755"/>
    <lineage>
        <taxon>unclassified sequences</taxon>
        <taxon>metagenomes</taxon>
        <taxon>ecological metagenomes</taxon>
    </lineage>
</organism>
<comment type="caution">
    <text evidence="1">The sequence shown here is derived from an EMBL/GenBank/DDBJ whole genome shotgun (WGS) entry which is preliminary data.</text>
</comment>